<evidence type="ECO:0000313" key="4">
    <source>
        <dbReference type="Proteomes" id="UP001562354"/>
    </source>
</evidence>
<organism evidence="3 4">
    <name type="scientific">Neodothiora populina</name>
    <dbReference type="NCBI Taxonomy" id="2781224"/>
    <lineage>
        <taxon>Eukaryota</taxon>
        <taxon>Fungi</taxon>
        <taxon>Dikarya</taxon>
        <taxon>Ascomycota</taxon>
        <taxon>Pezizomycotina</taxon>
        <taxon>Dothideomycetes</taxon>
        <taxon>Dothideomycetidae</taxon>
        <taxon>Dothideales</taxon>
        <taxon>Dothioraceae</taxon>
        <taxon>Neodothiora</taxon>
    </lineage>
</organism>
<dbReference type="GeneID" id="95978936"/>
<dbReference type="InterPro" id="IPR037045">
    <property type="entry name" value="S8pro/Inhibitor_I9_sf"/>
</dbReference>
<proteinExistence type="inferred from homology"/>
<dbReference type="PANTHER" id="PTHR28288">
    <property type="entry name" value="PROTEASE B INHIBITOR 2"/>
    <property type="match status" value="1"/>
</dbReference>
<evidence type="ECO:0000256" key="2">
    <source>
        <dbReference type="SAM" id="SignalP"/>
    </source>
</evidence>
<keyword evidence="4" id="KW-1185">Reference proteome</keyword>
<dbReference type="PANTHER" id="PTHR28288:SF1">
    <property type="entry name" value="INHIBITOR I9 DOMAIN-CONTAINING PROTEIN"/>
    <property type="match status" value="1"/>
</dbReference>
<comment type="similarity">
    <text evidence="1">Belongs to the protease inhibitor I9 family.</text>
</comment>
<name>A0ABR3PKF2_9PEZI</name>
<feature type="chain" id="PRO_5045831293" evidence="2">
    <location>
        <begin position="20"/>
        <end position="99"/>
    </location>
</feature>
<dbReference type="Proteomes" id="UP001562354">
    <property type="component" value="Unassembled WGS sequence"/>
</dbReference>
<accession>A0ABR3PKF2</accession>
<evidence type="ECO:0000256" key="1">
    <source>
        <dbReference type="ARBA" id="ARBA00038069"/>
    </source>
</evidence>
<sequence>MKFSLSLLLIALFVAFALAAAPNKQVIVSYPKGTPDSVIEKAKHAIKEAGGIITHEYNLIKAFAASAPAKVLDTVQTMGAEYNAVVEEDQMVSINGPAH</sequence>
<feature type="signal peptide" evidence="2">
    <location>
        <begin position="1"/>
        <end position="19"/>
    </location>
</feature>
<gene>
    <name evidence="3" type="ORF">AAFC00_005237</name>
</gene>
<reference evidence="3 4" key="1">
    <citation type="submission" date="2024-07" db="EMBL/GenBank/DDBJ databases">
        <title>Draft sequence of the Neodothiora populina.</title>
        <authorList>
            <person name="Drown D.D."/>
            <person name="Schuette U.S."/>
            <person name="Buechlein A.B."/>
            <person name="Rusch D.R."/>
            <person name="Winton L.W."/>
            <person name="Adams G.A."/>
        </authorList>
    </citation>
    <scope>NUCLEOTIDE SEQUENCE [LARGE SCALE GENOMIC DNA]</scope>
    <source>
        <strain evidence="3 4">CPC 39397</strain>
    </source>
</reference>
<comment type="caution">
    <text evidence="3">The sequence shown here is derived from an EMBL/GenBank/DDBJ whole genome shotgun (WGS) entry which is preliminary data.</text>
</comment>
<dbReference type="RefSeq" id="XP_069202819.1">
    <property type="nucleotide sequence ID" value="XM_069344987.1"/>
</dbReference>
<evidence type="ECO:0000313" key="3">
    <source>
        <dbReference type="EMBL" id="KAL1306547.1"/>
    </source>
</evidence>
<dbReference type="EMBL" id="JBFMKM010000004">
    <property type="protein sequence ID" value="KAL1306547.1"/>
    <property type="molecule type" value="Genomic_DNA"/>
</dbReference>
<dbReference type="InterPro" id="IPR052471">
    <property type="entry name" value="PBI_I9"/>
</dbReference>
<protein>
    <submittedName>
        <fullName evidence="3">Uncharacterized protein</fullName>
    </submittedName>
</protein>
<keyword evidence="2" id="KW-0732">Signal</keyword>
<dbReference type="SUPFAM" id="SSF54897">
    <property type="entry name" value="Protease propeptides/inhibitors"/>
    <property type="match status" value="1"/>
</dbReference>
<dbReference type="Gene3D" id="3.30.70.80">
    <property type="entry name" value="Peptidase S8 propeptide/proteinase inhibitor I9"/>
    <property type="match status" value="1"/>
</dbReference>